<keyword evidence="4 8" id="KW-0067">ATP-binding</keyword>
<evidence type="ECO:0000259" key="7">
    <source>
        <dbReference type="PROSITE" id="PS50893"/>
    </source>
</evidence>
<evidence type="ECO:0000313" key="8">
    <source>
        <dbReference type="EMBL" id="MDX8151539.1"/>
    </source>
</evidence>
<dbReference type="InterPro" id="IPR003593">
    <property type="entry name" value="AAA+_ATPase"/>
</dbReference>
<dbReference type="Gene3D" id="3.40.50.300">
    <property type="entry name" value="P-loop containing nucleotide triphosphate hydrolases"/>
    <property type="match status" value="1"/>
</dbReference>
<evidence type="ECO:0000256" key="1">
    <source>
        <dbReference type="ARBA" id="ARBA00004202"/>
    </source>
</evidence>
<dbReference type="InterPro" id="IPR017871">
    <property type="entry name" value="ABC_transporter-like_CS"/>
</dbReference>
<dbReference type="InterPro" id="IPR003439">
    <property type="entry name" value="ABC_transporter-like_ATP-bd"/>
</dbReference>
<protein>
    <submittedName>
        <fullName evidence="8">ABC transporter ATP-binding protein</fullName>
    </submittedName>
</protein>
<dbReference type="PANTHER" id="PTHR42711">
    <property type="entry name" value="ABC TRANSPORTER ATP-BINDING PROTEIN"/>
    <property type="match status" value="1"/>
</dbReference>
<dbReference type="PANTHER" id="PTHR42711:SF15">
    <property type="entry name" value="ABC-TYPE MULTIDRUG TRANSPORT SYSTEM, ATPASE COMPONENT"/>
    <property type="match status" value="1"/>
</dbReference>
<evidence type="ECO:0000256" key="3">
    <source>
        <dbReference type="ARBA" id="ARBA00022741"/>
    </source>
</evidence>
<reference evidence="8 9" key="1">
    <citation type="submission" date="2023-11" db="EMBL/GenBank/DDBJ databases">
        <authorList>
            <person name="Xu M."/>
            <person name="Jiang T."/>
        </authorList>
    </citation>
    <scope>NUCLEOTIDE SEQUENCE [LARGE SCALE GENOMIC DNA]</scope>
    <source>
        <strain evidence="8 9">SD</strain>
    </source>
</reference>
<organism evidence="8 9">
    <name type="scientific">Patulibacter brassicae</name>
    <dbReference type="NCBI Taxonomy" id="1705717"/>
    <lineage>
        <taxon>Bacteria</taxon>
        <taxon>Bacillati</taxon>
        <taxon>Actinomycetota</taxon>
        <taxon>Thermoleophilia</taxon>
        <taxon>Solirubrobacterales</taxon>
        <taxon>Patulibacteraceae</taxon>
        <taxon>Patulibacter</taxon>
    </lineage>
</organism>
<dbReference type="RefSeq" id="WP_319953694.1">
    <property type="nucleotide sequence ID" value="NZ_JAXAVX010000003.1"/>
</dbReference>
<proteinExistence type="predicted"/>
<evidence type="ECO:0000256" key="2">
    <source>
        <dbReference type="ARBA" id="ARBA00022448"/>
    </source>
</evidence>
<dbReference type="EMBL" id="JAXAVX010000003">
    <property type="protein sequence ID" value="MDX8151539.1"/>
    <property type="molecule type" value="Genomic_DNA"/>
</dbReference>
<comment type="subcellular location">
    <subcellularLocation>
        <location evidence="1">Cell membrane</location>
        <topology evidence="1">Peripheral membrane protein</topology>
    </subcellularLocation>
</comment>
<dbReference type="GO" id="GO:0005524">
    <property type="term" value="F:ATP binding"/>
    <property type="evidence" value="ECO:0007669"/>
    <property type="project" value="UniProtKB-KW"/>
</dbReference>
<evidence type="ECO:0000313" key="9">
    <source>
        <dbReference type="Proteomes" id="UP001277761"/>
    </source>
</evidence>
<sequence>MTLALEVRDLVKRYPTGTEALKGVSLDIREGEFFGLLGPNGAGKSTLIHCTTGLASPTSGTIRVFGHDAVTHYVDARAAVGLAPQELNIDWFLTLEETLDYHGGYFGMPRKERRARAKELLEAFSLTEKKDERTRTLSGGMKRRLILARALMHRPRLLILDEPTAGVDVELRLELWQYVRRINEEGTTVLLTTHYLEEAELLCDRIAFINGGEIVAEGTSEQLAAHYGVAGLEDAYLELVGRKELSRNGASAVPDGVDPDLADAAARAGATESER</sequence>
<comment type="caution">
    <text evidence="8">The sequence shown here is derived from an EMBL/GenBank/DDBJ whole genome shotgun (WGS) entry which is preliminary data.</text>
</comment>
<dbReference type="SUPFAM" id="SSF52540">
    <property type="entry name" value="P-loop containing nucleoside triphosphate hydrolases"/>
    <property type="match status" value="1"/>
</dbReference>
<dbReference type="SMART" id="SM00382">
    <property type="entry name" value="AAA"/>
    <property type="match status" value="1"/>
</dbReference>
<keyword evidence="2" id="KW-0813">Transport</keyword>
<keyword evidence="9" id="KW-1185">Reference proteome</keyword>
<dbReference type="Proteomes" id="UP001277761">
    <property type="component" value="Unassembled WGS sequence"/>
</dbReference>
<evidence type="ECO:0000256" key="5">
    <source>
        <dbReference type="ARBA" id="ARBA00023251"/>
    </source>
</evidence>
<feature type="domain" description="ABC transporter" evidence="7">
    <location>
        <begin position="5"/>
        <end position="236"/>
    </location>
</feature>
<evidence type="ECO:0000256" key="6">
    <source>
        <dbReference type="SAM" id="MobiDB-lite"/>
    </source>
</evidence>
<dbReference type="InterPro" id="IPR050763">
    <property type="entry name" value="ABC_transporter_ATP-binding"/>
</dbReference>
<evidence type="ECO:0000256" key="4">
    <source>
        <dbReference type="ARBA" id="ARBA00022840"/>
    </source>
</evidence>
<dbReference type="Pfam" id="PF00005">
    <property type="entry name" value="ABC_tran"/>
    <property type="match status" value="1"/>
</dbReference>
<dbReference type="PROSITE" id="PS00211">
    <property type="entry name" value="ABC_TRANSPORTER_1"/>
    <property type="match status" value="1"/>
</dbReference>
<dbReference type="PROSITE" id="PS50893">
    <property type="entry name" value="ABC_TRANSPORTER_2"/>
    <property type="match status" value="1"/>
</dbReference>
<feature type="region of interest" description="Disordered" evidence="6">
    <location>
        <begin position="249"/>
        <end position="275"/>
    </location>
</feature>
<feature type="compositionally biased region" description="Low complexity" evidence="6">
    <location>
        <begin position="262"/>
        <end position="275"/>
    </location>
</feature>
<gene>
    <name evidence="8" type="ORF">SK069_08055</name>
</gene>
<keyword evidence="5" id="KW-0046">Antibiotic resistance</keyword>
<dbReference type="InterPro" id="IPR027417">
    <property type="entry name" value="P-loop_NTPase"/>
</dbReference>
<accession>A0ABU4VI84</accession>
<keyword evidence="3" id="KW-0547">Nucleotide-binding</keyword>
<name>A0ABU4VI84_9ACTN</name>